<dbReference type="EMBL" id="BPVZ01000071">
    <property type="protein sequence ID" value="GKV26022.1"/>
    <property type="molecule type" value="Genomic_DNA"/>
</dbReference>
<dbReference type="AlphaFoldDB" id="A0AAV5KN02"/>
<dbReference type="Pfam" id="PF07207">
    <property type="entry name" value="Lir1"/>
    <property type="match status" value="1"/>
</dbReference>
<dbReference type="EMBL" id="BPVZ01000071">
    <property type="protein sequence ID" value="GKV26023.1"/>
    <property type="molecule type" value="Genomic_DNA"/>
</dbReference>
<sequence>MQAAICIAPTILPLTPSTSKTQPSPKPKLKVGHLGSSSRSFSVKASTATYEASTVDYSSTISVFPAEACDTIGGEACLAQMYPEVRLEESNNSSRSQRNNNIDAEPYDREYIEYNDAKTVLKGEACDILGGEFCGRQYQRGVY</sequence>
<comment type="caution">
    <text evidence="1">The sequence shown here is derived from an EMBL/GenBank/DDBJ whole genome shotgun (WGS) entry which is preliminary data.</text>
</comment>
<keyword evidence="2" id="KW-1185">Reference proteome</keyword>
<evidence type="ECO:0008006" key="3">
    <source>
        <dbReference type="Google" id="ProtNLM"/>
    </source>
</evidence>
<evidence type="ECO:0000313" key="2">
    <source>
        <dbReference type="Proteomes" id="UP001054252"/>
    </source>
</evidence>
<dbReference type="InterPro" id="IPR009856">
    <property type="entry name" value="Lir1"/>
</dbReference>
<evidence type="ECO:0000313" key="1">
    <source>
        <dbReference type="EMBL" id="GKV26022.1"/>
    </source>
</evidence>
<dbReference type="GO" id="GO:0009507">
    <property type="term" value="C:chloroplast"/>
    <property type="evidence" value="ECO:0007669"/>
    <property type="project" value="InterPro"/>
</dbReference>
<organism evidence="1 2">
    <name type="scientific">Rubroshorea leprosula</name>
    <dbReference type="NCBI Taxonomy" id="152421"/>
    <lineage>
        <taxon>Eukaryota</taxon>
        <taxon>Viridiplantae</taxon>
        <taxon>Streptophyta</taxon>
        <taxon>Embryophyta</taxon>
        <taxon>Tracheophyta</taxon>
        <taxon>Spermatophyta</taxon>
        <taxon>Magnoliopsida</taxon>
        <taxon>eudicotyledons</taxon>
        <taxon>Gunneridae</taxon>
        <taxon>Pentapetalae</taxon>
        <taxon>rosids</taxon>
        <taxon>malvids</taxon>
        <taxon>Malvales</taxon>
        <taxon>Dipterocarpaceae</taxon>
        <taxon>Rubroshorea</taxon>
    </lineage>
</organism>
<name>A0AAV5KN02_9ROSI</name>
<dbReference type="PANTHER" id="PTHR36762">
    <property type="entry name" value="LIGHT-REGULATED PROTEIN 1, CHLOROPLASTIC"/>
    <property type="match status" value="1"/>
</dbReference>
<protein>
    <recommendedName>
        <fullName evidence="3">Light-regulated protein</fullName>
    </recommendedName>
</protein>
<dbReference type="Proteomes" id="UP001054252">
    <property type="component" value="Unassembled WGS sequence"/>
</dbReference>
<dbReference type="PANTHER" id="PTHR36762:SF6">
    <property type="entry name" value="LIGHT-REGULATED PROTEIN"/>
    <property type="match status" value="1"/>
</dbReference>
<proteinExistence type="predicted"/>
<gene>
    <name evidence="1" type="ORF">SLEP1_g35384</name>
</gene>
<reference evidence="1 2" key="1">
    <citation type="journal article" date="2021" name="Commun. Biol.">
        <title>The genome of Shorea leprosula (Dipterocarpaceae) highlights the ecological relevance of drought in aseasonal tropical rainforests.</title>
        <authorList>
            <person name="Ng K.K.S."/>
            <person name="Kobayashi M.J."/>
            <person name="Fawcett J.A."/>
            <person name="Hatakeyama M."/>
            <person name="Paape T."/>
            <person name="Ng C.H."/>
            <person name="Ang C.C."/>
            <person name="Tnah L.H."/>
            <person name="Lee C.T."/>
            <person name="Nishiyama T."/>
            <person name="Sese J."/>
            <person name="O'Brien M.J."/>
            <person name="Copetti D."/>
            <person name="Mohd Noor M.I."/>
            <person name="Ong R.C."/>
            <person name="Putra M."/>
            <person name="Sireger I.Z."/>
            <person name="Indrioko S."/>
            <person name="Kosugi Y."/>
            <person name="Izuno A."/>
            <person name="Isagi Y."/>
            <person name="Lee S.L."/>
            <person name="Shimizu K.K."/>
        </authorList>
    </citation>
    <scope>NUCLEOTIDE SEQUENCE [LARGE SCALE GENOMIC DNA]</scope>
    <source>
        <strain evidence="1">214</strain>
    </source>
</reference>
<accession>A0AAV5KN02</accession>